<dbReference type="InterPro" id="IPR036138">
    <property type="entry name" value="PBP_dimer_sf"/>
</dbReference>
<dbReference type="SUPFAM" id="SSF54184">
    <property type="entry name" value="Penicillin-binding protein 2x (pbp-2x), c-terminal domain"/>
    <property type="match status" value="2"/>
</dbReference>
<dbReference type="InterPro" id="IPR012338">
    <property type="entry name" value="Beta-lactam/transpept-like"/>
</dbReference>
<comment type="similarity">
    <text evidence="2">Belongs to the transpeptidase family.</text>
</comment>
<dbReference type="InterPro" id="IPR001460">
    <property type="entry name" value="PCN-bd_Tpept"/>
</dbReference>
<dbReference type="Pfam" id="PF03717">
    <property type="entry name" value="PBP_dimer"/>
    <property type="match status" value="1"/>
</dbReference>
<feature type="transmembrane region" description="Helical" evidence="4">
    <location>
        <begin position="12"/>
        <end position="32"/>
    </location>
</feature>
<dbReference type="Proteomes" id="UP000242699">
    <property type="component" value="Unassembled WGS sequence"/>
</dbReference>
<name>A0A2T2X6W1_9FIRM</name>
<dbReference type="SMART" id="SM00740">
    <property type="entry name" value="PASTA"/>
    <property type="match status" value="2"/>
</dbReference>
<dbReference type="Pfam" id="PF00905">
    <property type="entry name" value="Transpeptidase"/>
    <property type="match status" value="1"/>
</dbReference>
<dbReference type="Gene3D" id="3.90.1310.10">
    <property type="entry name" value="Penicillin-binding protein 2a (Domain 2)"/>
    <property type="match status" value="1"/>
</dbReference>
<dbReference type="InterPro" id="IPR005543">
    <property type="entry name" value="PASTA_dom"/>
</dbReference>
<organism evidence="6 7">
    <name type="scientific">Sulfobacillus benefaciens</name>
    <dbReference type="NCBI Taxonomy" id="453960"/>
    <lineage>
        <taxon>Bacteria</taxon>
        <taxon>Bacillati</taxon>
        <taxon>Bacillota</taxon>
        <taxon>Clostridia</taxon>
        <taxon>Eubacteriales</taxon>
        <taxon>Clostridiales Family XVII. Incertae Sedis</taxon>
        <taxon>Sulfobacillus</taxon>
    </lineage>
</organism>
<dbReference type="SUPFAM" id="SSF56519">
    <property type="entry name" value="Penicillin binding protein dimerisation domain"/>
    <property type="match status" value="1"/>
</dbReference>
<dbReference type="GO" id="GO:0071555">
    <property type="term" value="P:cell wall organization"/>
    <property type="evidence" value="ECO:0007669"/>
    <property type="project" value="TreeGrafter"/>
</dbReference>
<keyword evidence="4" id="KW-1133">Transmembrane helix</keyword>
<dbReference type="SUPFAM" id="SSF56601">
    <property type="entry name" value="beta-lactamase/transpeptidase-like"/>
    <property type="match status" value="1"/>
</dbReference>
<dbReference type="PANTHER" id="PTHR30627:SF1">
    <property type="entry name" value="PEPTIDOGLYCAN D,D-TRANSPEPTIDASE FTSI"/>
    <property type="match status" value="1"/>
</dbReference>
<comment type="subcellular location">
    <subcellularLocation>
        <location evidence="1">Membrane</location>
    </subcellularLocation>
</comment>
<dbReference type="PANTHER" id="PTHR30627">
    <property type="entry name" value="PEPTIDOGLYCAN D,D-TRANSPEPTIDASE"/>
    <property type="match status" value="1"/>
</dbReference>
<dbReference type="GO" id="GO:0005886">
    <property type="term" value="C:plasma membrane"/>
    <property type="evidence" value="ECO:0007669"/>
    <property type="project" value="TreeGrafter"/>
</dbReference>
<dbReference type="InterPro" id="IPR050515">
    <property type="entry name" value="Beta-lactam/transpept"/>
</dbReference>
<evidence type="ECO:0000256" key="3">
    <source>
        <dbReference type="ARBA" id="ARBA00023136"/>
    </source>
</evidence>
<dbReference type="Gene3D" id="3.40.710.10">
    <property type="entry name" value="DD-peptidase/beta-lactamase superfamily"/>
    <property type="match status" value="1"/>
</dbReference>
<sequence length="699" mass="76425">MTNRPTLIIKRRTFIVMSFISLFDLVLLGRLADIQGVDSADLKALADGIHFRGVPLVPFRGNIVDRNGRLLAGSHHAYSVYAIPIQTRKHRDDEVILLSTLLNLPRTTLQRRLQRRQGFVWVKRRISGQEMQAVKGQLGALPGIYLLTETARYYPQGDLAGPVLGFTGIDNQGLAGVELTYDKYLVGKPGSIQEESDVTGQAVKFAQTRVIPSVQGDTVELSLDENIQSMAERACEQAMIQTRGKSVSIVVMHPATGGILAMAQRPTMDPNHYRDYSPKQYRVLPVSDAIPPGSIFKPVTLAAALQEGSATPDSHYFCPGFKNVLGRRVNCWRPQGHGEQNLSQVVKNSCNVGFMDLGLGIGVSKFYEYLARFGLRSRTHIDLPGETLGLTPPAKKVTPLDLAIMAFGQTLTVTPLALLTAIASLANDGNLLTPHVMKRIINHRGEVVKTFDRQVVRRVVTPEVAGRVQEMMAEVISQGTGRLAQVPGYRVAGKTGTAQKVVNRRTEKGVYIASFVGFGPVPHPEVAIIVNVDEPVGAYYGGQVAAPIFGHLIRAIFKYLKIPATEPITPPKSGEPAMVPSLVNLDPETAQRDAAAFGFPVQFVGQGDVVCDQSVEYGGYRRAGTILRLRLGSSPRIYLEWVTVPRFSGLTIPQATYLAWEMGVNVYDRGQRRGGYVRKQSIAPGTQVRAGTTVEVWTA</sequence>
<dbReference type="Pfam" id="PF03793">
    <property type="entry name" value="PASTA"/>
    <property type="match status" value="1"/>
</dbReference>
<dbReference type="GO" id="GO:0016740">
    <property type="term" value="F:transferase activity"/>
    <property type="evidence" value="ECO:0007669"/>
    <property type="project" value="UniProtKB-KW"/>
</dbReference>
<dbReference type="InterPro" id="IPR005311">
    <property type="entry name" value="PBP_dimer"/>
</dbReference>
<comment type="caution">
    <text evidence="6">The sequence shown here is derived from an EMBL/GenBank/DDBJ whole genome shotgun (WGS) entry which is preliminary data.</text>
</comment>
<reference evidence="6 7" key="1">
    <citation type="journal article" date="2014" name="BMC Genomics">
        <title>Comparison of environmental and isolate Sulfobacillus genomes reveals diverse carbon, sulfur, nitrogen, and hydrogen metabolisms.</title>
        <authorList>
            <person name="Justice N.B."/>
            <person name="Norman A."/>
            <person name="Brown C.T."/>
            <person name="Singh A."/>
            <person name="Thomas B.C."/>
            <person name="Banfield J.F."/>
        </authorList>
    </citation>
    <scope>NUCLEOTIDE SEQUENCE [LARGE SCALE GENOMIC DNA]</scope>
    <source>
        <strain evidence="6">AMDSBA1</strain>
    </source>
</reference>
<dbReference type="EMBL" id="PXYT01000012">
    <property type="protein sequence ID" value="PSR30240.1"/>
    <property type="molecule type" value="Genomic_DNA"/>
</dbReference>
<evidence type="ECO:0000313" key="7">
    <source>
        <dbReference type="Proteomes" id="UP000242699"/>
    </source>
</evidence>
<evidence type="ECO:0000256" key="2">
    <source>
        <dbReference type="ARBA" id="ARBA00007171"/>
    </source>
</evidence>
<keyword evidence="4" id="KW-0812">Transmembrane</keyword>
<evidence type="ECO:0000256" key="4">
    <source>
        <dbReference type="SAM" id="Phobius"/>
    </source>
</evidence>
<feature type="domain" description="PASTA" evidence="5">
    <location>
        <begin position="574"/>
        <end position="633"/>
    </location>
</feature>
<dbReference type="PROSITE" id="PS51178">
    <property type="entry name" value="PASTA"/>
    <property type="match status" value="1"/>
</dbReference>
<accession>A0A2T2X6W1</accession>
<dbReference type="AlphaFoldDB" id="A0A2T2X6W1"/>
<dbReference type="GO" id="GO:0008658">
    <property type="term" value="F:penicillin binding"/>
    <property type="evidence" value="ECO:0007669"/>
    <property type="project" value="InterPro"/>
</dbReference>
<keyword evidence="3 4" id="KW-0472">Membrane</keyword>
<evidence type="ECO:0000256" key="1">
    <source>
        <dbReference type="ARBA" id="ARBA00004370"/>
    </source>
</evidence>
<gene>
    <name evidence="6" type="ORF">C7B43_06940</name>
</gene>
<protein>
    <submittedName>
        <fullName evidence="6">Peptidoglycan glycosyltransferase</fullName>
    </submittedName>
</protein>
<evidence type="ECO:0000259" key="5">
    <source>
        <dbReference type="PROSITE" id="PS51178"/>
    </source>
</evidence>
<proteinExistence type="inferred from homology"/>
<evidence type="ECO:0000313" key="6">
    <source>
        <dbReference type="EMBL" id="PSR30240.1"/>
    </source>
</evidence>
<dbReference type="Gene3D" id="3.30.10.20">
    <property type="match status" value="1"/>
</dbReference>
<keyword evidence="6" id="KW-0808">Transferase</keyword>